<dbReference type="GO" id="GO:0060090">
    <property type="term" value="F:molecular adaptor activity"/>
    <property type="evidence" value="ECO:0007669"/>
    <property type="project" value="TreeGrafter"/>
</dbReference>
<keyword evidence="5" id="KW-0131">Cell cycle</keyword>
<protein>
    <recommendedName>
        <fullName evidence="7">Anaphase-promoting complex subunit 1 N-terminal domain-containing protein</fullName>
    </recommendedName>
</protein>
<evidence type="ECO:0000256" key="6">
    <source>
        <dbReference type="SAM" id="MobiDB-lite"/>
    </source>
</evidence>
<feature type="region of interest" description="Disordered" evidence="6">
    <location>
        <begin position="320"/>
        <end position="375"/>
    </location>
</feature>
<dbReference type="FunFam" id="1.25.10.10:FF:000400">
    <property type="entry name" value="20S cyclosome subunit (APC1/BimE), putative"/>
    <property type="match status" value="1"/>
</dbReference>
<evidence type="ECO:0000256" key="5">
    <source>
        <dbReference type="ARBA" id="ARBA00023306"/>
    </source>
</evidence>
<keyword evidence="9" id="KW-1185">Reference proteome</keyword>
<dbReference type="PANTHER" id="PTHR12827">
    <property type="entry name" value="MEIOTIC CHECKPOINT REGULATOR TSG24 FAMILY MEMBER"/>
    <property type="match status" value="1"/>
</dbReference>
<accession>A0AAD4EP04</accession>
<keyword evidence="4" id="KW-0498">Mitosis</keyword>
<evidence type="ECO:0000259" key="7">
    <source>
        <dbReference type="Pfam" id="PF12859"/>
    </source>
</evidence>
<feature type="region of interest" description="Disordered" evidence="6">
    <location>
        <begin position="1674"/>
        <end position="1701"/>
    </location>
</feature>
<evidence type="ECO:0000256" key="2">
    <source>
        <dbReference type="ARBA" id="ARBA00022618"/>
    </source>
</evidence>
<feature type="region of interest" description="Disordered" evidence="6">
    <location>
        <begin position="1577"/>
        <end position="1596"/>
    </location>
</feature>
<feature type="compositionally biased region" description="Low complexity" evidence="6">
    <location>
        <begin position="1678"/>
        <end position="1688"/>
    </location>
</feature>
<feature type="region of interest" description="Disordered" evidence="6">
    <location>
        <begin position="392"/>
        <end position="450"/>
    </location>
</feature>
<dbReference type="PANTHER" id="PTHR12827:SF3">
    <property type="entry name" value="ANAPHASE-PROMOTING COMPLEX SUBUNIT 1"/>
    <property type="match status" value="1"/>
</dbReference>
<name>A0AAD4EP04_9PEZI</name>
<dbReference type="InterPro" id="IPR049255">
    <property type="entry name" value="Apc1_N"/>
</dbReference>
<dbReference type="Pfam" id="PF12859">
    <property type="entry name" value="ANAPC1"/>
    <property type="match status" value="1"/>
</dbReference>
<dbReference type="InterPro" id="IPR011989">
    <property type="entry name" value="ARM-like"/>
</dbReference>
<dbReference type="GO" id="GO:0070979">
    <property type="term" value="P:protein K11-linked ubiquitination"/>
    <property type="evidence" value="ECO:0007669"/>
    <property type="project" value="TreeGrafter"/>
</dbReference>
<evidence type="ECO:0000256" key="4">
    <source>
        <dbReference type="ARBA" id="ARBA00022776"/>
    </source>
</evidence>
<dbReference type="FunFam" id="1.25.10.10:FF:000217">
    <property type="entry name" value="20S cyclosome subunit (APC1/BimE)"/>
    <property type="match status" value="1"/>
</dbReference>
<dbReference type="EMBL" id="JAHCVI010000005">
    <property type="protein sequence ID" value="KAG7284803.1"/>
    <property type="molecule type" value="Genomic_DNA"/>
</dbReference>
<reference evidence="8" key="1">
    <citation type="submission" date="2023-02" db="EMBL/GenBank/DDBJ databases">
        <authorList>
            <person name="Palmer J.M."/>
        </authorList>
    </citation>
    <scope>NUCLEOTIDE SEQUENCE</scope>
    <source>
        <strain evidence="8">FW57</strain>
    </source>
</reference>
<dbReference type="GO" id="GO:0031145">
    <property type="term" value="P:anaphase-promoting complex-dependent catabolic process"/>
    <property type="evidence" value="ECO:0007669"/>
    <property type="project" value="TreeGrafter"/>
</dbReference>
<proteinExistence type="inferred from homology"/>
<organism evidence="8 9">
    <name type="scientific">Staphylotrichum longicolle</name>
    <dbReference type="NCBI Taxonomy" id="669026"/>
    <lineage>
        <taxon>Eukaryota</taxon>
        <taxon>Fungi</taxon>
        <taxon>Dikarya</taxon>
        <taxon>Ascomycota</taxon>
        <taxon>Pezizomycotina</taxon>
        <taxon>Sordariomycetes</taxon>
        <taxon>Sordariomycetidae</taxon>
        <taxon>Sordariales</taxon>
        <taxon>Chaetomiaceae</taxon>
        <taxon>Staphylotrichum</taxon>
    </lineage>
</organism>
<evidence type="ECO:0000313" key="8">
    <source>
        <dbReference type="EMBL" id="KAG7284803.1"/>
    </source>
</evidence>
<keyword evidence="3" id="KW-0677">Repeat</keyword>
<dbReference type="Proteomes" id="UP001197093">
    <property type="component" value="Unassembled WGS sequence"/>
</dbReference>
<gene>
    <name evidence="8" type="ORF">NEMBOFW57_009416</name>
</gene>
<feature type="compositionally biased region" description="Low complexity" evidence="6">
    <location>
        <begin position="404"/>
        <end position="419"/>
    </location>
</feature>
<dbReference type="GO" id="GO:0007091">
    <property type="term" value="P:metaphase/anaphase transition of mitotic cell cycle"/>
    <property type="evidence" value="ECO:0007669"/>
    <property type="project" value="TreeGrafter"/>
</dbReference>
<dbReference type="GO" id="GO:0051301">
    <property type="term" value="P:cell division"/>
    <property type="evidence" value="ECO:0007669"/>
    <property type="project" value="UniProtKB-KW"/>
</dbReference>
<dbReference type="InterPro" id="IPR024990">
    <property type="entry name" value="Apc1"/>
</dbReference>
<evidence type="ECO:0000256" key="3">
    <source>
        <dbReference type="ARBA" id="ARBA00022737"/>
    </source>
</evidence>
<dbReference type="Gene3D" id="1.25.10.10">
    <property type="entry name" value="Leucine-rich Repeat Variant"/>
    <property type="match status" value="2"/>
</dbReference>
<dbReference type="GO" id="GO:0005680">
    <property type="term" value="C:anaphase-promoting complex"/>
    <property type="evidence" value="ECO:0007669"/>
    <property type="project" value="InterPro"/>
</dbReference>
<comment type="caution">
    <text evidence="8">The sequence shown here is derived from an EMBL/GenBank/DDBJ whole genome shotgun (WGS) entry which is preliminary data.</text>
</comment>
<feature type="compositionally biased region" description="Basic residues" evidence="6">
    <location>
        <begin position="325"/>
        <end position="336"/>
    </location>
</feature>
<evidence type="ECO:0000313" key="9">
    <source>
        <dbReference type="Proteomes" id="UP001197093"/>
    </source>
</evidence>
<sequence>MATVTSLGVHQPIGLRFAIDEGVLPPNPPPSSYTWEVLVSSEDGREYEDELLSTDDCVIWSRGGIFRKRFKFDLEKEPVTQALLAYFPASADSPDANPQPNGSSKRPAEKPSLSRALVVFLKSQAHIYFLSGTSHVVHMPFEVESACAGPRGVIIQRKLRADNTSVSLRLPKVPPASFVSTLPPPPSRRNHGYNLTEFSTEGLGNPKMLPLRLSQTLENMWQQPMEANDSHWPRLVSLMDPLLELGLVVTSPEPKTAKGRKTGNGPVFLSRSEEILHVQAVNIPHVSQARSRELIIAVTVNRETNMYTLWRLTYLENEDPFLGPKKTKPKPSRRRSSMAPGLASGATTPIHPSTRESFGAPLPGKKSRKSVKIEESKEKALEKALSSLVDAEKGNDATRRQSRRVSSLLARADLSASQDRAPFAEQSMHGGHGGRRTESHGSQRLRLSSGYGGPSFGGTFNYNRINNLPEAPVDNLLEELRAGGDFEGFHNMGLDDHDFDGLMHEMLFTRIQTVAMDNANVRYSLSSKPARTQTKVFVLAGPPTATDEQGRALLLIAIQDPVDKRLQLLTLHIEQVDGHTPIKSKGKHPADLGDFNIIPGDPRRVQSVVDSCKLSDGHETIMILSEDRSGGRELSLQSPWGKVTTVDLPSLFADNISSLEFSGTCKAGGTAGGPRPLAFNVSGTQIEAICHPNVRGVVDLRDKDGRYHRVRIQLQPSVPQVRKVLDVCRSVLHPSHADRMVGGWSHVMQWLRDAKRRGLEHPIADMEWSAVVILLLTGEPRNMAAWSIILALTLLVEEQKLNILASEDSSPSQNDLKALLCQLSGWLGWKRYEAISGGRLRSQLWESLTPRTIMFERLFGRLGATTHRFEVVVAMHECGFTPQILETLPEAILTPLQDIISICQPSPPPSWPKPLLALVSRTDMSGVLQPVKAGRGPGPEVGVPSHDAKWDFHMLCQHLDGFNDHVEDTGGAERQVVVRSLFRDDRRLNEAHNLLSTTKPRVVRLEPKPAWTEAEYLEKQKELVTTIATSTLAIPAGRGLLNFALRYPLLTQKYHIPTFNLTCIIRPVNNSVSVDKNMFPEEKINWAFFHQGVAGGLAISPDAKGIDTSWILYNKPGQDLSNRHAGFLLALGLNGHLKSVARWVAFKYLTPKHTMTTIGLLLGLAASYIGTMDALMTRLLSVHVARMLPRGAADLNLSTATQTTGVMGIGLVYCNSQHRRMSEIMLSEVEHIGNQEEEEEEGSVRDESYRLAAGFALGFINLGKGGDLRGLRDMQLTEKLLTMATATKRMELVHVLDWSAAGAVVAIALIYMKSGDQIVARKIDVPDSLVQFDYVRPDILLLRTVAKNLILWNEVDPTFEWIQDSLPSEYRPRVRLTNVTKLQSRDLPFFSIVAGLCFSLGLRFAGSANVRVRDLLVHYLDQFIRIVRIPVSNYDSELARSNACMCMDIVALSCATVMAGTGDIVVLRRLRALHGRDDTTTSYGSHLAAHLSIGALFLGSGTATFGTSDLAVASLLVAFYPLFPANVQDNRSHLQAFRHFWVLATEARCLVAKDLTTGQPLNTPILIHLKPNSPSALATASQPPTLNNPTNQQQQPITIRRQTPCLLPPLDDISHIKTDAQSLGYWDLTIPFASTPRLIEDFRRNQTVYLRRRPASEATFPATLRALAAAAAGGGGHSAESAPSPSAGDADDSRSGNGRSEPLEWVFGLDALVI</sequence>
<feature type="compositionally biased region" description="Low complexity" evidence="6">
    <location>
        <begin position="1582"/>
        <end position="1596"/>
    </location>
</feature>
<keyword evidence="2" id="KW-0132">Cell division</keyword>
<feature type="region of interest" description="Disordered" evidence="6">
    <location>
        <begin position="90"/>
        <end position="110"/>
    </location>
</feature>
<evidence type="ECO:0000256" key="1">
    <source>
        <dbReference type="ARBA" id="ARBA00010547"/>
    </source>
</evidence>
<comment type="similarity">
    <text evidence="1">Belongs to the APC1 family.</text>
</comment>
<feature type="domain" description="Anaphase-promoting complex subunit 1 N-terminal" evidence="7">
    <location>
        <begin position="30"/>
        <end position="775"/>
    </location>
</feature>